<dbReference type="STRING" id="1335048.AKL17_0618"/>
<dbReference type="RefSeq" id="WP_066809638.1">
    <property type="nucleotide sequence ID" value="NZ_CP012661.1"/>
</dbReference>
<evidence type="ECO:0000313" key="4">
    <source>
        <dbReference type="Proteomes" id="UP000076128"/>
    </source>
</evidence>
<dbReference type="PATRIC" id="fig|1335048.3.peg.641"/>
<dbReference type="OrthoDB" id="9795827at2"/>
<dbReference type="EMBL" id="CP012661">
    <property type="protein sequence ID" value="AMY67878.1"/>
    <property type="molecule type" value="Genomic_DNA"/>
</dbReference>
<name>A0A159Z1H3_9RHOB</name>
<feature type="signal peptide" evidence="1">
    <location>
        <begin position="1"/>
        <end position="18"/>
    </location>
</feature>
<feature type="domain" description="Haem-binding uptake Tiki superfamily ChaN" evidence="2">
    <location>
        <begin position="30"/>
        <end position="222"/>
    </location>
</feature>
<keyword evidence="4" id="KW-1185">Reference proteome</keyword>
<evidence type="ECO:0000313" key="3">
    <source>
        <dbReference type="EMBL" id="AMY67878.1"/>
    </source>
</evidence>
<dbReference type="CDD" id="cd14727">
    <property type="entry name" value="ChanN-like"/>
    <property type="match status" value="1"/>
</dbReference>
<evidence type="ECO:0000256" key="1">
    <source>
        <dbReference type="SAM" id="SignalP"/>
    </source>
</evidence>
<sequence length="268" mass="27867">MRHALILTLCVCAAPALAEQIQPDALADLRADVVILGEVHDNPVHHAHQAQAVAALAPAALVFEMLTPDQAALVSDANRGDAASLGAALAWEASGWPDFTLYHPIFTAAPQARIYGAALPRDQVRRSVTEGAAAILGEDAGRFGLTVPLPDAELAARVVDQMEAHCNAMPAEMMPGMVEAQRLRDAALARAAVQAMADSGGPVAVIAGSGHARRDWGIPAALALAAPELSVISVGQIEAEGAADPDQPFDLWLVTPPTPREDPCAAFN</sequence>
<protein>
    <recommendedName>
        <fullName evidence="2">Haem-binding uptake Tiki superfamily ChaN domain-containing protein</fullName>
    </recommendedName>
</protein>
<dbReference type="AlphaFoldDB" id="A0A159Z1H3"/>
<dbReference type="Gene3D" id="3.40.50.11550">
    <property type="match status" value="1"/>
</dbReference>
<gene>
    <name evidence="3" type="ORF">AKL17_0618</name>
</gene>
<organism evidence="3 4">
    <name type="scientific">Frigidibacter mobilis</name>
    <dbReference type="NCBI Taxonomy" id="1335048"/>
    <lineage>
        <taxon>Bacteria</taxon>
        <taxon>Pseudomonadati</taxon>
        <taxon>Pseudomonadota</taxon>
        <taxon>Alphaproteobacteria</taxon>
        <taxon>Rhodobacterales</taxon>
        <taxon>Paracoccaceae</taxon>
        <taxon>Frigidibacter</taxon>
    </lineage>
</organism>
<keyword evidence="1" id="KW-0732">Signal</keyword>
<evidence type="ECO:0000259" key="2">
    <source>
        <dbReference type="Pfam" id="PF04187"/>
    </source>
</evidence>
<feature type="chain" id="PRO_5007811316" description="Haem-binding uptake Tiki superfamily ChaN domain-containing protein" evidence="1">
    <location>
        <begin position="19"/>
        <end position="268"/>
    </location>
</feature>
<dbReference type="KEGG" id="daa:AKL17_0618"/>
<accession>A0A159Z1H3</accession>
<dbReference type="Proteomes" id="UP000076128">
    <property type="component" value="Chromosome"/>
</dbReference>
<dbReference type="InterPro" id="IPR007314">
    <property type="entry name" value="Cofac_haem-bd_dom"/>
</dbReference>
<proteinExistence type="predicted"/>
<reference evidence="3 4" key="1">
    <citation type="submission" date="2015-09" db="EMBL/GenBank/DDBJ databases">
        <title>Complete genome sequence of Defluviimonas alba cai42t isolated from an oilfield in Xinjiang.</title>
        <authorList>
            <person name="Geng S."/>
            <person name="Pan X."/>
            <person name="Wu X."/>
        </authorList>
    </citation>
    <scope>NUCLEOTIDE SEQUENCE [LARGE SCALE GENOMIC DNA]</scope>
    <source>
        <strain evidence="4">cai42</strain>
    </source>
</reference>
<dbReference type="SUPFAM" id="SSF159501">
    <property type="entry name" value="EreA/ChaN-like"/>
    <property type="match status" value="1"/>
</dbReference>
<dbReference type="Pfam" id="PF04187">
    <property type="entry name" value="Cofac_haem_bdg"/>
    <property type="match status" value="1"/>
</dbReference>